<dbReference type="Proteomes" id="UP000001880">
    <property type="component" value="Chromosome"/>
</dbReference>
<accession>D0LXA9</accession>
<organism evidence="1 2">
    <name type="scientific">Haliangium ochraceum (strain DSM 14365 / JCM 11303 / SMP-2)</name>
    <dbReference type="NCBI Taxonomy" id="502025"/>
    <lineage>
        <taxon>Bacteria</taxon>
        <taxon>Pseudomonadati</taxon>
        <taxon>Myxococcota</taxon>
        <taxon>Polyangia</taxon>
        <taxon>Haliangiales</taxon>
        <taxon>Kofleriaceae</taxon>
        <taxon>Haliangium</taxon>
    </lineage>
</organism>
<sequence length="310" mass="34919">MPATSSQSRAYSAAHFVLQLDGSKVVGVIRSVDGGGVKSEIMTYQMGSKNELWRQIGKPKYEDLKLEFGMSMTSEFYKWLQTFFRGEVDRRTGAILAGDFHYKERARRSFQEALISEVTFPSLDGQDKNPCYMSVTIVPETLRFEKGTSQSLESQIGQMRQKLWTSSNFDFRLDGFQSACRRVTKIDSFTIKRQVHEYHAGNLRDPMRVPGILEFPNLTFYLPEVDAEPFIKHYNKYGIQGTVQQPARLTGAIECMDNAGDTLCTVELKGVDVANVTPQKSDTTSDDIKQVKVEIAVESMVFKPEADAVG</sequence>
<proteinExistence type="predicted"/>
<gene>
    <name evidence="1" type="ordered locus">Hoch_3649</name>
</gene>
<dbReference type="KEGG" id="hoh:Hoch_3649"/>
<dbReference type="eggNOG" id="ENOG502ZJNZ">
    <property type="taxonomic scope" value="Bacteria"/>
</dbReference>
<dbReference type="HOGENOM" id="CLU_079321_0_0_7"/>
<dbReference type="OrthoDB" id="9356026at2"/>
<dbReference type="InterPro" id="IPR010667">
    <property type="entry name" value="Phage_T4_Gp19"/>
</dbReference>
<dbReference type="AlphaFoldDB" id="D0LXA9"/>
<reference evidence="1 2" key="1">
    <citation type="journal article" date="2010" name="Stand. Genomic Sci.">
        <title>Complete genome sequence of Haliangium ochraceum type strain (SMP-2).</title>
        <authorList>
            <consortium name="US DOE Joint Genome Institute (JGI-PGF)"/>
            <person name="Ivanova N."/>
            <person name="Daum C."/>
            <person name="Lang E."/>
            <person name="Abt B."/>
            <person name="Kopitz M."/>
            <person name="Saunders E."/>
            <person name="Lapidus A."/>
            <person name="Lucas S."/>
            <person name="Glavina Del Rio T."/>
            <person name="Nolan M."/>
            <person name="Tice H."/>
            <person name="Copeland A."/>
            <person name="Cheng J.F."/>
            <person name="Chen F."/>
            <person name="Bruce D."/>
            <person name="Goodwin L."/>
            <person name="Pitluck S."/>
            <person name="Mavromatis K."/>
            <person name="Pati A."/>
            <person name="Mikhailova N."/>
            <person name="Chen A."/>
            <person name="Palaniappan K."/>
            <person name="Land M."/>
            <person name="Hauser L."/>
            <person name="Chang Y.J."/>
            <person name="Jeffries C.D."/>
            <person name="Detter J.C."/>
            <person name="Brettin T."/>
            <person name="Rohde M."/>
            <person name="Goker M."/>
            <person name="Bristow J."/>
            <person name="Markowitz V."/>
            <person name="Eisen J.A."/>
            <person name="Hugenholtz P."/>
            <person name="Kyrpides N.C."/>
            <person name="Klenk H.P."/>
        </authorList>
    </citation>
    <scope>NUCLEOTIDE SEQUENCE [LARGE SCALE GENOMIC DNA]</scope>
    <source>
        <strain evidence="2">DSM 14365 / CIP 107738 / JCM 11303 / AJ 13395 / SMP-2</strain>
    </source>
</reference>
<evidence type="ECO:0000313" key="1">
    <source>
        <dbReference type="EMBL" id="ACY16151.1"/>
    </source>
</evidence>
<name>D0LXA9_HALO1</name>
<dbReference type="InterPro" id="IPR011747">
    <property type="entry name" value="CHP02241"/>
</dbReference>
<keyword evidence="2" id="KW-1185">Reference proteome</keyword>
<dbReference type="Pfam" id="PF06841">
    <property type="entry name" value="Phage_T4_gp19"/>
    <property type="match status" value="1"/>
</dbReference>
<dbReference type="PANTHER" id="PTHR38009">
    <property type="entry name" value="CONSERVED HYPOTHETICAL PHAGE TAIL PROTEIN"/>
    <property type="match status" value="1"/>
</dbReference>
<dbReference type="PANTHER" id="PTHR38009:SF1">
    <property type="entry name" value="CONSERVED HYPOTHETICAL PHAGE TAIL PROTEIN"/>
    <property type="match status" value="1"/>
</dbReference>
<protein>
    <submittedName>
        <fullName evidence="1">Uncharacterized protein</fullName>
    </submittedName>
</protein>
<dbReference type="GO" id="GO:0005198">
    <property type="term" value="F:structural molecule activity"/>
    <property type="evidence" value="ECO:0007669"/>
    <property type="project" value="InterPro"/>
</dbReference>
<dbReference type="EMBL" id="CP001804">
    <property type="protein sequence ID" value="ACY16151.1"/>
    <property type="molecule type" value="Genomic_DNA"/>
</dbReference>
<evidence type="ECO:0000313" key="2">
    <source>
        <dbReference type="Proteomes" id="UP000001880"/>
    </source>
</evidence>